<feature type="domain" description="Meiosis-specific protein ASY3-like coiled-coil" evidence="3">
    <location>
        <begin position="49"/>
        <end position="151"/>
    </location>
</feature>
<dbReference type="EMBL" id="JACGWJ010000002">
    <property type="protein sequence ID" value="KAL0436054.1"/>
    <property type="molecule type" value="Genomic_DNA"/>
</dbReference>
<evidence type="ECO:0000256" key="2">
    <source>
        <dbReference type="SAM" id="MobiDB-lite"/>
    </source>
</evidence>
<dbReference type="InterPro" id="IPR046845">
    <property type="entry name" value="ASY3-like_CC"/>
</dbReference>
<sequence length="156" mass="18133">MDVGRQTNPQQDGGYELKDIHLMKPSFIVEEDSENHMSKLSTDATDSNSSEDDSHIKEQQEHFLGIYKRFKEEVDRHLQDYDKINEDLEEHQIEIKRTAERQRAAQKKLLSQLEQAIKVQLDEAESRITTVQELARKKMLQLKLLVAECIKHGAFG</sequence>
<reference evidence="4" key="1">
    <citation type="submission" date="2020-06" db="EMBL/GenBank/DDBJ databases">
        <authorList>
            <person name="Li T."/>
            <person name="Hu X."/>
            <person name="Zhang T."/>
            <person name="Song X."/>
            <person name="Zhang H."/>
            <person name="Dai N."/>
            <person name="Sheng W."/>
            <person name="Hou X."/>
            <person name="Wei L."/>
        </authorList>
    </citation>
    <scope>NUCLEOTIDE SEQUENCE</scope>
    <source>
        <strain evidence="4">G02</strain>
        <tissue evidence="4">Leaf</tissue>
    </source>
</reference>
<feature type="compositionally biased region" description="Polar residues" evidence="2">
    <location>
        <begin position="38"/>
        <end position="48"/>
    </location>
</feature>
<dbReference type="AlphaFoldDB" id="A0AAW2W255"/>
<dbReference type="PANTHER" id="PTHR36027">
    <property type="entry name" value="MEIOSIS-SPECIFIC PROTEIN ASY3"/>
    <property type="match status" value="1"/>
</dbReference>
<organism evidence="4">
    <name type="scientific">Sesamum radiatum</name>
    <name type="common">Black benniseed</name>
    <dbReference type="NCBI Taxonomy" id="300843"/>
    <lineage>
        <taxon>Eukaryota</taxon>
        <taxon>Viridiplantae</taxon>
        <taxon>Streptophyta</taxon>
        <taxon>Embryophyta</taxon>
        <taxon>Tracheophyta</taxon>
        <taxon>Spermatophyta</taxon>
        <taxon>Magnoliopsida</taxon>
        <taxon>eudicotyledons</taxon>
        <taxon>Gunneridae</taxon>
        <taxon>Pentapetalae</taxon>
        <taxon>asterids</taxon>
        <taxon>lamiids</taxon>
        <taxon>Lamiales</taxon>
        <taxon>Pedaliaceae</taxon>
        <taxon>Sesamum</taxon>
    </lineage>
</organism>
<proteinExistence type="predicted"/>
<feature type="region of interest" description="Disordered" evidence="2">
    <location>
        <begin position="27"/>
        <end position="58"/>
    </location>
</feature>
<evidence type="ECO:0000313" key="4">
    <source>
        <dbReference type="EMBL" id="KAL0436054.1"/>
    </source>
</evidence>
<dbReference type="PANTHER" id="PTHR36027:SF1">
    <property type="entry name" value="MEIOSIS-SPECIFIC PROTEIN ASY3"/>
    <property type="match status" value="1"/>
</dbReference>
<accession>A0AAW2W255</accession>
<keyword evidence="1" id="KW-0175">Coiled coil</keyword>
<name>A0AAW2W255_SESRA</name>
<evidence type="ECO:0000256" key="1">
    <source>
        <dbReference type="SAM" id="Coils"/>
    </source>
</evidence>
<dbReference type="GO" id="GO:0051321">
    <property type="term" value="P:meiotic cell cycle"/>
    <property type="evidence" value="ECO:0007669"/>
    <property type="project" value="InterPro"/>
</dbReference>
<dbReference type="InterPro" id="IPR037731">
    <property type="entry name" value="ASY3-like"/>
</dbReference>
<reference evidence="4" key="2">
    <citation type="journal article" date="2024" name="Plant">
        <title>Genomic evolution and insights into agronomic trait innovations of Sesamum species.</title>
        <authorList>
            <person name="Miao H."/>
            <person name="Wang L."/>
            <person name="Qu L."/>
            <person name="Liu H."/>
            <person name="Sun Y."/>
            <person name="Le M."/>
            <person name="Wang Q."/>
            <person name="Wei S."/>
            <person name="Zheng Y."/>
            <person name="Lin W."/>
            <person name="Duan Y."/>
            <person name="Cao H."/>
            <person name="Xiong S."/>
            <person name="Wang X."/>
            <person name="Wei L."/>
            <person name="Li C."/>
            <person name="Ma Q."/>
            <person name="Ju M."/>
            <person name="Zhao R."/>
            <person name="Li G."/>
            <person name="Mu C."/>
            <person name="Tian Q."/>
            <person name="Mei H."/>
            <person name="Zhang T."/>
            <person name="Gao T."/>
            <person name="Zhang H."/>
        </authorList>
    </citation>
    <scope>NUCLEOTIDE SEQUENCE</scope>
    <source>
        <strain evidence="4">G02</strain>
    </source>
</reference>
<dbReference type="Pfam" id="PF20435">
    <property type="entry name" value="ASY3-like"/>
    <property type="match status" value="1"/>
</dbReference>
<evidence type="ECO:0000259" key="3">
    <source>
        <dbReference type="Pfam" id="PF20435"/>
    </source>
</evidence>
<protein>
    <submittedName>
        <fullName evidence="4">Meiosis-specific protein ASY3</fullName>
    </submittedName>
</protein>
<gene>
    <name evidence="4" type="ORF">Sradi_0313300</name>
</gene>
<feature type="coiled-coil region" evidence="1">
    <location>
        <begin position="67"/>
        <end position="116"/>
    </location>
</feature>
<comment type="caution">
    <text evidence="4">The sequence shown here is derived from an EMBL/GenBank/DDBJ whole genome shotgun (WGS) entry which is preliminary data.</text>
</comment>